<dbReference type="Proteomes" id="UP000054408">
    <property type="component" value="Unassembled WGS sequence"/>
</dbReference>
<evidence type="ECO:0000313" key="2">
    <source>
        <dbReference type="Proteomes" id="UP000054408"/>
    </source>
</evidence>
<protein>
    <submittedName>
        <fullName evidence="1">Uncharacterized protein</fullName>
    </submittedName>
</protein>
<keyword evidence="2" id="KW-1185">Reference proteome</keyword>
<sequence length="219" mass="23218">MSVFGGPGNDVVLVCGAHLVVWQAVEPGMLAPAPQRIAISAASDNGETLISLVDLDGNGFLDIVRLASNGLLLSLQLPNPWLDNPFAERIVPLPPANFACTQPGSLACLATALSHVSNCSDDLLPPQQATALTVDEPEDAALEVWARLETPTQQLPFLWYPHADAPRRYKGADVEPPGKKPLASGSCPCRRCNELTSAQLVDICNAALWSRAEFMAVGG</sequence>
<name>A0A0L0DL16_THETB</name>
<dbReference type="AlphaFoldDB" id="A0A0L0DL16"/>
<organism evidence="1 2">
    <name type="scientific">Thecamonas trahens ATCC 50062</name>
    <dbReference type="NCBI Taxonomy" id="461836"/>
    <lineage>
        <taxon>Eukaryota</taxon>
        <taxon>Apusozoa</taxon>
        <taxon>Apusomonadida</taxon>
        <taxon>Apusomonadidae</taxon>
        <taxon>Thecamonas</taxon>
    </lineage>
</organism>
<accession>A0A0L0DL16</accession>
<proteinExistence type="predicted"/>
<dbReference type="EMBL" id="GL349475">
    <property type="protein sequence ID" value="KNC52716.1"/>
    <property type="molecule type" value="Genomic_DNA"/>
</dbReference>
<reference evidence="1 2" key="1">
    <citation type="submission" date="2010-05" db="EMBL/GenBank/DDBJ databases">
        <title>The Genome Sequence of Thecamonas trahens ATCC 50062.</title>
        <authorList>
            <consortium name="The Broad Institute Genome Sequencing Platform"/>
            <person name="Russ C."/>
            <person name="Cuomo C."/>
            <person name="Shea T."/>
            <person name="Young S.K."/>
            <person name="Zeng Q."/>
            <person name="Koehrsen M."/>
            <person name="Haas B."/>
            <person name="Borodovsky M."/>
            <person name="Guigo R."/>
            <person name="Alvarado L."/>
            <person name="Berlin A."/>
            <person name="Bochicchio J."/>
            <person name="Borenstein D."/>
            <person name="Chapman S."/>
            <person name="Chen Z."/>
            <person name="Freedman E."/>
            <person name="Gellesch M."/>
            <person name="Goldberg J."/>
            <person name="Griggs A."/>
            <person name="Gujja S."/>
            <person name="Heilman E."/>
            <person name="Heiman D."/>
            <person name="Hepburn T."/>
            <person name="Howarth C."/>
            <person name="Jen D."/>
            <person name="Larson L."/>
            <person name="Mehta T."/>
            <person name="Park D."/>
            <person name="Pearson M."/>
            <person name="Roberts A."/>
            <person name="Saif S."/>
            <person name="Shenoy N."/>
            <person name="Sisk P."/>
            <person name="Stolte C."/>
            <person name="Sykes S."/>
            <person name="Thomson T."/>
            <person name="Walk T."/>
            <person name="White J."/>
            <person name="Yandava C."/>
            <person name="Burger G."/>
            <person name="Gray M.W."/>
            <person name="Holland P.W.H."/>
            <person name="King N."/>
            <person name="Lang F.B.F."/>
            <person name="Roger A.J."/>
            <person name="Ruiz-Trillo I."/>
            <person name="Lander E."/>
            <person name="Nusbaum C."/>
        </authorList>
    </citation>
    <scope>NUCLEOTIDE SEQUENCE [LARGE SCALE GENOMIC DNA]</scope>
    <source>
        <strain evidence="1 2">ATCC 50062</strain>
    </source>
</reference>
<evidence type="ECO:0000313" key="1">
    <source>
        <dbReference type="EMBL" id="KNC52716.1"/>
    </source>
</evidence>
<dbReference type="GeneID" id="25570101"/>
<gene>
    <name evidence="1" type="ORF">AMSG_12186</name>
</gene>
<dbReference type="RefSeq" id="XP_013755128.1">
    <property type="nucleotide sequence ID" value="XM_013899674.1"/>
</dbReference>